<dbReference type="PRINTS" id="PR00081">
    <property type="entry name" value="GDHRDH"/>
</dbReference>
<keyword evidence="4" id="KW-1185">Reference proteome</keyword>
<name>A0A1H4IXC9_9HYPH</name>
<protein>
    <submittedName>
        <fullName evidence="3">Short-chain dehydrogenase</fullName>
    </submittedName>
</protein>
<organism evidence="3 4">
    <name type="scientific">Nitratireductor aquibiodomus</name>
    <dbReference type="NCBI Taxonomy" id="204799"/>
    <lineage>
        <taxon>Bacteria</taxon>
        <taxon>Pseudomonadati</taxon>
        <taxon>Pseudomonadota</taxon>
        <taxon>Alphaproteobacteria</taxon>
        <taxon>Hyphomicrobiales</taxon>
        <taxon>Phyllobacteriaceae</taxon>
        <taxon>Nitratireductor</taxon>
    </lineage>
</organism>
<sequence length="278" mass="30626">MALYRASPQDGVAWITGASTGIGRALAIRLARKGYTVAATARAEDGLSSITREAEHLDGRIFVFPCDVMNEAAMERTVSQIEKNLGPIALAVFNAGTYLPVRGDRLETTNFVRSYQINVFGTLNGLVPVSDRMRERGFGQIAVMGSVTSFFGMPSAAAYGSTKAALNNLVEGLRYDFEKLNIRTQIINPGFVATPLTDKTDFSMPALLTASEAARRIDRGLHKSGFEIAFPKRLVWPLKFLRLFPASCIFHIMYRLTGWNRRTLGPRRKTGKSARARS</sequence>
<dbReference type="InterPro" id="IPR036291">
    <property type="entry name" value="NAD(P)-bd_dom_sf"/>
</dbReference>
<keyword evidence="2" id="KW-0560">Oxidoreductase</keyword>
<reference evidence="4" key="1">
    <citation type="submission" date="2016-10" db="EMBL/GenBank/DDBJ databases">
        <authorList>
            <person name="Varghese N."/>
            <person name="Submissions S."/>
        </authorList>
    </citation>
    <scope>NUCLEOTIDE SEQUENCE [LARGE SCALE GENOMIC DNA]</scope>
    <source>
        <strain evidence="4">ES.061</strain>
    </source>
</reference>
<dbReference type="Gene3D" id="3.40.50.720">
    <property type="entry name" value="NAD(P)-binding Rossmann-like Domain"/>
    <property type="match status" value="1"/>
</dbReference>
<dbReference type="EMBL" id="FNSL01000001">
    <property type="protein sequence ID" value="SEB38761.1"/>
    <property type="molecule type" value="Genomic_DNA"/>
</dbReference>
<dbReference type="PROSITE" id="PS00061">
    <property type="entry name" value="ADH_SHORT"/>
    <property type="match status" value="1"/>
</dbReference>
<dbReference type="GO" id="GO:0016020">
    <property type="term" value="C:membrane"/>
    <property type="evidence" value="ECO:0007669"/>
    <property type="project" value="TreeGrafter"/>
</dbReference>
<evidence type="ECO:0000256" key="1">
    <source>
        <dbReference type="ARBA" id="ARBA00006484"/>
    </source>
</evidence>
<accession>A0A1H4IXC9</accession>
<evidence type="ECO:0000313" key="3">
    <source>
        <dbReference type="EMBL" id="SEB38761.1"/>
    </source>
</evidence>
<dbReference type="PANTHER" id="PTHR44196:SF1">
    <property type="entry name" value="DEHYDROGENASE_REDUCTASE SDR FAMILY MEMBER 7B"/>
    <property type="match status" value="1"/>
</dbReference>
<dbReference type="PANTHER" id="PTHR44196">
    <property type="entry name" value="DEHYDROGENASE/REDUCTASE SDR FAMILY MEMBER 7B"/>
    <property type="match status" value="1"/>
</dbReference>
<evidence type="ECO:0000256" key="2">
    <source>
        <dbReference type="ARBA" id="ARBA00023002"/>
    </source>
</evidence>
<gene>
    <name evidence="3" type="ORF">SAMN05216452_0733</name>
</gene>
<dbReference type="SUPFAM" id="SSF51735">
    <property type="entry name" value="NAD(P)-binding Rossmann-fold domains"/>
    <property type="match status" value="1"/>
</dbReference>
<proteinExistence type="inferred from homology"/>
<dbReference type="GO" id="GO:0016491">
    <property type="term" value="F:oxidoreductase activity"/>
    <property type="evidence" value="ECO:0007669"/>
    <property type="project" value="UniProtKB-KW"/>
</dbReference>
<comment type="similarity">
    <text evidence="1">Belongs to the short-chain dehydrogenases/reductases (SDR) family.</text>
</comment>
<dbReference type="AlphaFoldDB" id="A0A1H4IXC9"/>
<dbReference type="Proteomes" id="UP000199064">
    <property type="component" value="Unassembled WGS sequence"/>
</dbReference>
<dbReference type="InterPro" id="IPR020904">
    <property type="entry name" value="Sc_DH/Rdtase_CS"/>
</dbReference>
<dbReference type="InterPro" id="IPR002347">
    <property type="entry name" value="SDR_fam"/>
</dbReference>
<dbReference type="RefSeq" id="WP_007008276.1">
    <property type="nucleotide sequence ID" value="NZ_FNSL01000001.1"/>
</dbReference>
<evidence type="ECO:0000313" key="4">
    <source>
        <dbReference type="Proteomes" id="UP000199064"/>
    </source>
</evidence>
<dbReference type="Pfam" id="PF00106">
    <property type="entry name" value="adh_short"/>
    <property type="match status" value="1"/>
</dbReference>